<dbReference type="GO" id="GO:0006281">
    <property type="term" value="P:DNA repair"/>
    <property type="evidence" value="ECO:0007669"/>
    <property type="project" value="TreeGrafter"/>
</dbReference>
<dbReference type="InterPro" id="IPR003601">
    <property type="entry name" value="Topo_IA_2"/>
</dbReference>
<dbReference type="InterPro" id="IPR003602">
    <property type="entry name" value="Topo_IA_DNA-bd_dom"/>
</dbReference>
<dbReference type="GO" id="GO:0008270">
    <property type="term" value="F:zinc ion binding"/>
    <property type="evidence" value="ECO:0007669"/>
    <property type="project" value="UniProtKB-KW"/>
</dbReference>
<dbReference type="CDD" id="cd00186">
    <property type="entry name" value="TOP1Ac"/>
    <property type="match status" value="1"/>
</dbReference>
<dbReference type="Gene3D" id="1.10.460.10">
    <property type="entry name" value="Topoisomerase I, domain 2"/>
    <property type="match status" value="1"/>
</dbReference>
<comment type="function">
    <text evidence="11">Releases the supercoiling and torsional tension of DNA introduced during the DNA replication and transcription by transiently cleaving and rejoining one strand of the DNA duplex. Introduces a single-strand break via transesterification at a target site in duplex DNA. The scissile phosphodiester is attacked by the catalytic tyrosine of the enzyme, resulting in the formation of a DNA-(5'-phosphotyrosyl)-enzyme intermediate and the expulsion of a 3'-OH DNA strand. The free DNA strand than undergoes passage around the unbroken strand thus removing DNA supercoils. Finally, in the religation step, the DNA 3'-OH attacks the covalent intermediate to expel the active-site tyrosine and restore the DNA phosphodiester backbone. Weakly relaxes negative supercoils and displays a distinct preference for binding single-stranded DNA.</text>
</comment>
<dbReference type="PROSITE" id="PS51999">
    <property type="entry name" value="ZF_GRF"/>
    <property type="match status" value="2"/>
</dbReference>
<dbReference type="Pfam" id="PF01751">
    <property type="entry name" value="Toprim"/>
    <property type="match status" value="1"/>
</dbReference>
<accession>A0AAJ6VLD4</accession>
<comment type="catalytic activity">
    <reaction evidence="1 13">
        <text>ATP-independent breakage of single-stranded DNA, followed by passage and rejoining.</text>
        <dbReference type="EC" id="5.6.2.1"/>
    </reaction>
</comment>
<dbReference type="PRINTS" id="PR00417">
    <property type="entry name" value="PRTPISMRASEI"/>
</dbReference>
<evidence type="ECO:0000256" key="12">
    <source>
        <dbReference type="PROSITE-ProRule" id="PRU00047"/>
    </source>
</evidence>
<dbReference type="Pfam" id="PF01131">
    <property type="entry name" value="Topoisom_bac"/>
    <property type="match status" value="1"/>
</dbReference>
<dbReference type="CTD" id="35236"/>
<keyword evidence="19" id="KW-1185">Reference proteome</keyword>
<evidence type="ECO:0000256" key="2">
    <source>
        <dbReference type="ARBA" id="ARBA00009446"/>
    </source>
</evidence>
<dbReference type="InterPro" id="IPR013497">
    <property type="entry name" value="Topo_IA_cen"/>
</dbReference>
<dbReference type="CDD" id="cd03362">
    <property type="entry name" value="TOPRIM_TopoIA_TopoIII"/>
    <property type="match status" value="1"/>
</dbReference>
<dbReference type="Pfam" id="PF06839">
    <property type="entry name" value="Zn_ribbon_GRF"/>
    <property type="match status" value="2"/>
</dbReference>
<evidence type="ECO:0000256" key="9">
    <source>
        <dbReference type="ARBA" id="ARBA00023125"/>
    </source>
</evidence>
<evidence type="ECO:0000256" key="11">
    <source>
        <dbReference type="ARBA" id="ARBA00056363"/>
    </source>
</evidence>
<dbReference type="PROSITE" id="PS50880">
    <property type="entry name" value="TOPRIM"/>
    <property type="match status" value="1"/>
</dbReference>
<name>A0AAJ6VLD4_9HYME</name>
<dbReference type="AlphaFoldDB" id="A0AAJ6VLD4"/>
<feature type="domain" description="GRF-type" evidence="17">
    <location>
        <begin position="877"/>
        <end position="919"/>
    </location>
</feature>
<feature type="domain" description="Toprim" evidence="16">
    <location>
        <begin position="2"/>
        <end position="147"/>
    </location>
</feature>
<evidence type="ECO:0000313" key="20">
    <source>
        <dbReference type="RefSeq" id="XP_011494373.1"/>
    </source>
</evidence>
<dbReference type="FunFam" id="1.10.290.10:FF:000001">
    <property type="entry name" value="DNA topoisomerase"/>
    <property type="match status" value="1"/>
</dbReference>
<feature type="compositionally biased region" description="Basic and acidic residues" evidence="14">
    <location>
        <begin position="369"/>
        <end position="380"/>
    </location>
</feature>
<dbReference type="GO" id="GO:0006265">
    <property type="term" value="P:DNA topological change"/>
    <property type="evidence" value="ECO:0007669"/>
    <property type="project" value="InterPro"/>
</dbReference>
<dbReference type="SMART" id="SM00436">
    <property type="entry name" value="TOP1Bc"/>
    <property type="match status" value="1"/>
</dbReference>
<dbReference type="KEGG" id="csol:105359458"/>
<dbReference type="PROSITE" id="PS50158">
    <property type="entry name" value="ZF_CCHC"/>
    <property type="match status" value="1"/>
</dbReference>
<dbReference type="InterPro" id="IPR013825">
    <property type="entry name" value="Topo_IA_cen_sub2"/>
</dbReference>
<evidence type="ECO:0000256" key="4">
    <source>
        <dbReference type="ARBA" id="ARBA00022723"/>
    </source>
</evidence>
<keyword evidence="4" id="KW-0479">Metal-binding</keyword>
<dbReference type="InterPro" id="IPR013498">
    <property type="entry name" value="Topo_IA_Znf"/>
</dbReference>
<dbReference type="PANTHER" id="PTHR11390:SF21">
    <property type="entry name" value="DNA TOPOISOMERASE 3-ALPHA"/>
    <property type="match status" value="1"/>
</dbReference>
<dbReference type="InterPro" id="IPR023405">
    <property type="entry name" value="Topo_IA_core_domain"/>
</dbReference>
<dbReference type="GO" id="GO:0005634">
    <property type="term" value="C:nucleus"/>
    <property type="evidence" value="ECO:0007669"/>
    <property type="project" value="TreeGrafter"/>
</dbReference>
<dbReference type="EC" id="5.6.2.1" evidence="3 13"/>
<dbReference type="InterPro" id="IPR013824">
    <property type="entry name" value="Topo_IA_cen_sub1"/>
</dbReference>
<keyword evidence="9 13" id="KW-0238">DNA-binding</keyword>
<evidence type="ECO:0000256" key="5">
    <source>
        <dbReference type="ARBA" id="ARBA00022737"/>
    </source>
</evidence>
<dbReference type="Pfam" id="PF01396">
    <property type="entry name" value="Zn_ribbon_Top1"/>
    <property type="match status" value="1"/>
</dbReference>
<dbReference type="RefSeq" id="XP_011494373.1">
    <property type="nucleotide sequence ID" value="XM_011496071.1"/>
</dbReference>
<comment type="similarity">
    <text evidence="2 13">Belongs to the type IA topoisomerase family.</text>
</comment>
<keyword evidence="10 13" id="KW-0413">Isomerase</keyword>
<comment type="function">
    <text evidence="13">Introduces a single-strand break via transesterification at a target site in duplex DNA. Releases the supercoiling and torsional tension of DNA introduced during the DNA replication and transcription by transiently cleaving and rejoining one strand of the DNA duplex. The scissile phosphodiester is attacked by the catalytic tyrosine of the enzyme, resulting in the formation of a DNA-(5'-phosphotyrosyl)-enzyme intermediate and the expulsion of a 3'-OH DNA strand.</text>
</comment>
<dbReference type="Gene3D" id="2.70.20.10">
    <property type="entry name" value="Topoisomerase I, domain 3"/>
    <property type="match status" value="1"/>
</dbReference>
<dbReference type="PANTHER" id="PTHR11390">
    <property type="entry name" value="PROKARYOTIC DNA TOPOISOMERASE"/>
    <property type="match status" value="1"/>
</dbReference>
<evidence type="ECO:0000256" key="6">
    <source>
        <dbReference type="ARBA" id="ARBA00022771"/>
    </source>
</evidence>
<dbReference type="InterPro" id="IPR023406">
    <property type="entry name" value="Topo_IA_AS"/>
</dbReference>
<feature type="domain" description="CCHC-type" evidence="15">
    <location>
        <begin position="1089"/>
        <end position="1105"/>
    </location>
</feature>
<feature type="compositionally biased region" description="Basic and acidic residues" evidence="14">
    <location>
        <begin position="1056"/>
        <end position="1065"/>
    </location>
</feature>
<dbReference type="GO" id="GO:0003677">
    <property type="term" value="F:DNA binding"/>
    <property type="evidence" value="ECO:0007669"/>
    <property type="project" value="UniProtKB-KW"/>
</dbReference>
<organism evidence="19 20">
    <name type="scientific">Ceratosolen solmsi marchali</name>
    <dbReference type="NCBI Taxonomy" id="326594"/>
    <lineage>
        <taxon>Eukaryota</taxon>
        <taxon>Metazoa</taxon>
        <taxon>Ecdysozoa</taxon>
        <taxon>Arthropoda</taxon>
        <taxon>Hexapoda</taxon>
        <taxon>Insecta</taxon>
        <taxon>Pterygota</taxon>
        <taxon>Neoptera</taxon>
        <taxon>Endopterygota</taxon>
        <taxon>Hymenoptera</taxon>
        <taxon>Apocrita</taxon>
        <taxon>Proctotrupomorpha</taxon>
        <taxon>Chalcidoidea</taxon>
        <taxon>Agaonidae</taxon>
        <taxon>Agaoninae</taxon>
        <taxon>Ceratosolen</taxon>
    </lineage>
</organism>
<feature type="region of interest" description="Disordered" evidence="14">
    <location>
        <begin position="369"/>
        <end position="392"/>
    </location>
</feature>
<dbReference type="Gene3D" id="3.40.50.140">
    <property type="match status" value="1"/>
</dbReference>
<dbReference type="InterPro" id="IPR034144">
    <property type="entry name" value="TOPRIM_TopoIII"/>
</dbReference>
<dbReference type="GO" id="GO:0031422">
    <property type="term" value="C:RecQ family helicase-topoisomerase III complex"/>
    <property type="evidence" value="ECO:0007669"/>
    <property type="project" value="TreeGrafter"/>
</dbReference>
<dbReference type="SUPFAM" id="SSF56712">
    <property type="entry name" value="Prokaryotic type I DNA topoisomerase"/>
    <property type="match status" value="1"/>
</dbReference>
<dbReference type="InterPro" id="IPR013826">
    <property type="entry name" value="Topo_IA_cen_sub3"/>
</dbReference>
<dbReference type="Proteomes" id="UP000695007">
    <property type="component" value="Unplaced"/>
</dbReference>
<dbReference type="SUPFAM" id="SSF57783">
    <property type="entry name" value="Zinc beta-ribbon"/>
    <property type="match status" value="1"/>
</dbReference>
<evidence type="ECO:0000256" key="13">
    <source>
        <dbReference type="RuleBase" id="RU362092"/>
    </source>
</evidence>
<dbReference type="InterPro" id="IPR006171">
    <property type="entry name" value="TOPRIM_dom"/>
</dbReference>
<dbReference type="GO" id="GO:0003917">
    <property type="term" value="F:DNA topoisomerase type I (single strand cut, ATP-independent) activity"/>
    <property type="evidence" value="ECO:0007669"/>
    <property type="project" value="UniProtKB-EC"/>
</dbReference>
<evidence type="ECO:0000256" key="8">
    <source>
        <dbReference type="ARBA" id="ARBA00023029"/>
    </source>
</evidence>
<dbReference type="Gene3D" id="3.30.65.10">
    <property type="entry name" value="Bacterial Topoisomerase I, domain 1"/>
    <property type="match status" value="1"/>
</dbReference>
<keyword evidence="7" id="KW-0862">Zinc</keyword>
<dbReference type="GO" id="GO:0006310">
    <property type="term" value="P:DNA recombination"/>
    <property type="evidence" value="ECO:0007669"/>
    <property type="project" value="TreeGrafter"/>
</dbReference>
<dbReference type="InterPro" id="IPR010666">
    <property type="entry name" value="Znf_GRF"/>
</dbReference>
<feature type="domain" description="GRF-type" evidence="17">
    <location>
        <begin position="987"/>
        <end position="1044"/>
    </location>
</feature>
<evidence type="ECO:0000259" key="15">
    <source>
        <dbReference type="PROSITE" id="PS50158"/>
    </source>
</evidence>
<evidence type="ECO:0000313" key="19">
    <source>
        <dbReference type="Proteomes" id="UP000695007"/>
    </source>
</evidence>
<dbReference type="PROSITE" id="PS00396">
    <property type="entry name" value="TOPO_IA_1"/>
    <property type="match status" value="1"/>
</dbReference>
<dbReference type="SMART" id="SM00493">
    <property type="entry name" value="TOPRIM"/>
    <property type="match status" value="1"/>
</dbReference>
<evidence type="ECO:0000256" key="14">
    <source>
        <dbReference type="SAM" id="MobiDB-lite"/>
    </source>
</evidence>
<evidence type="ECO:0000259" key="16">
    <source>
        <dbReference type="PROSITE" id="PS50880"/>
    </source>
</evidence>
<evidence type="ECO:0000256" key="3">
    <source>
        <dbReference type="ARBA" id="ARBA00012891"/>
    </source>
</evidence>
<reference evidence="20" key="1">
    <citation type="submission" date="2025-08" db="UniProtKB">
        <authorList>
            <consortium name="RefSeq"/>
        </authorList>
    </citation>
    <scope>IDENTIFICATION</scope>
</reference>
<evidence type="ECO:0000259" key="18">
    <source>
        <dbReference type="PROSITE" id="PS52039"/>
    </source>
</evidence>
<dbReference type="GeneID" id="105359458"/>
<sequence>MKILNVAEKNDAAKNIAGYLSRGNLRRREGLSKFNKIYEFTSQLWNQNCQMIMTSVSGHLMGYDFVGTYRKWYGCSPLTLFDAPIIKSCTDASYEKIKKTLEKEVKSCSALIIWTDCDREGENIGFEIIQVCQAVKRNIQIYRAKFSEITQISVDRALQNLEEPNKAISDAVDVRSELDLRIGAAFTRFQTMRLQKAFPRNLAEKLISYGPCQFPTLGFVVERFLAIERFQSEPYWKLKVTHFQNDLTVEFRWARNRLFEKLPCEVFLDICQENSQATVEKVTSRPKSKWRPLPLDTIELEKQGSRKLHLNAKETMKIAEKLYSQGFISYPRTETNIFPKEMNLMQLVTQQAVENTGWGRYAQRVRDEGITPRQGKKSDQAHPPIHPTKFTDSLQGNEARVYEFVVRHFLACISKNAEGHETIVEIDIAGEKFLTNGLQILAKNYLEVYIYEKWNAKEIHIYEQGQTFMPTTIDMLEESTSPPNPLTEADLIALMDKYGIGTDATHAEHIETIKSRFYVGLKDSKYLMPGRLGIGLVMGYDRMGFQMSKPHLRAELENDLKLICDALKHPDEVRQCQINKYREVFKQAVAMANVIDTALSEYLDEQPSRIEAADIPVTVEDVPILKCPKCNSDMVLKTKRQGNGKFIGCMAYPTCNNVIWLPDSVEDVEVLNEGCSLCPSNILKKIKVKLKRNAFPVLGPTYTACIGGCDTMFNNMMGVLGHTVRRTQGINDTGYESNVSSGGRSTQVSTRRGQPASRSGNAVSSSRGSNAPATSRSSNSTATSRSSNSVATSRSSNSLATSRNNSTGGLFASSSRNSSAGGFSTPRSINSNARDFSAPINNGAGGSLTTDIRRAPTASTSVMNYDWGNENNTEIVCNCHEPAKQLVVRKEGPNQGRQFYKCAKPAGEGCNFFLWSTEANPEPANNTTSSMQRSSQNHWSSNQTFQNNEQNYQNPSSSRQNSWNSFENSTNWDDDTTGWNSSNEIMCNCGNTAKKSRNEMTELSTKCCFRLTVNKDGPNKGRQFYRCSQSSGNSCNFFQWIDNVDRGSSGQSSRADPSRREEGQGRRRGSGAMSGPSFRRPRAAGSVRRKCGICGVEGHTKRTCPLNAMD</sequence>
<feature type="compositionally biased region" description="Polar residues" evidence="14">
    <location>
        <begin position="825"/>
        <end position="834"/>
    </location>
</feature>
<evidence type="ECO:0000256" key="10">
    <source>
        <dbReference type="ARBA" id="ARBA00023235"/>
    </source>
</evidence>
<feature type="compositionally biased region" description="Polar residues" evidence="14">
    <location>
        <begin position="1046"/>
        <end position="1055"/>
    </location>
</feature>
<feature type="domain" description="Topo IA-type catalytic" evidence="18">
    <location>
        <begin position="165"/>
        <end position="585"/>
    </location>
</feature>
<evidence type="ECO:0000259" key="17">
    <source>
        <dbReference type="PROSITE" id="PS51999"/>
    </source>
</evidence>
<dbReference type="PROSITE" id="PS52039">
    <property type="entry name" value="TOPO_IA_2"/>
    <property type="match status" value="1"/>
</dbReference>
<feature type="compositionally biased region" description="Low complexity" evidence="14">
    <location>
        <begin position="769"/>
        <end position="798"/>
    </location>
</feature>
<keyword evidence="6 12" id="KW-0863">Zinc-finger</keyword>
<dbReference type="Gene3D" id="1.10.290.10">
    <property type="entry name" value="Topoisomerase I, domain 4"/>
    <property type="match status" value="1"/>
</dbReference>
<feature type="region of interest" description="Disordered" evidence="14">
    <location>
        <begin position="731"/>
        <end position="851"/>
    </location>
</feature>
<gene>
    <name evidence="20" type="primary">LOC105359458</name>
</gene>
<dbReference type="InterPro" id="IPR001878">
    <property type="entry name" value="Znf_CCHC"/>
</dbReference>
<dbReference type="InterPro" id="IPR000380">
    <property type="entry name" value="Topo_IA"/>
</dbReference>
<evidence type="ECO:0000256" key="7">
    <source>
        <dbReference type="ARBA" id="ARBA00022833"/>
    </source>
</evidence>
<keyword evidence="8 13" id="KW-0799">Topoisomerase</keyword>
<dbReference type="SMART" id="SM00437">
    <property type="entry name" value="TOP1Ac"/>
    <property type="match status" value="1"/>
</dbReference>
<feature type="region of interest" description="Disordered" evidence="14">
    <location>
        <begin position="1046"/>
        <end position="1085"/>
    </location>
</feature>
<protein>
    <recommendedName>
        <fullName evidence="3 13">DNA topoisomerase</fullName>
        <ecNumber evidence="3 13">5.6.2.1</ecNumber>
    </recommendedName>
</protein>
<feature type="region of interest" description="Disordered" evidence="14">
    <location>
        <begin position="921"/>
        <end position="977"/>
    </location>
</feature>
<evidence type="ECO:0000256" key="1">
    <source>
        <dbReference type="ARBA" id="ARBA00000213"/>
    </source>
</evidence>
<dbReference type="FunFam" id="3.40.50.140:FF:000003">
    <property type="entry name" value="DNA topoisomerase"/>
    <property type="match status" value="1"/>
</dbReference>
<feature type="compositionally biased region" description="Polar residues" evidence="14">
    <location>
        <begin position="731"/>
        <end position="768"/>
    </location>
</feature>
<keyword evidence="5" id="KW-0677">Repeat</keyword>
<feature type="compositionally biased region" description="Low complexity" evidence="14">
    <location>
        <begin position="808"/>
        <end position="824"/>
    </location>
</feature>
<proteinExistence type="inferred from homology"/>